<name>A0ABM1I2F0_POLDO</name>
<accession>A0ABM1I2F0</accession>
<evidence type="ECO:0000256" key="2">
    <source>
        <dbReference type="ARBA" id="ARBA00005885"/>
    </source>
</evidence>
<keyword evidence="4" id="KW-0206">Cytoskeleton</keyword>
<dbReference type="Proteomes" id="UP000694924">
    <property type="component" value="Unplaced"/>
</dbReference>
<evidence type="ECO:0000256" key="1">
    <source>
        <dbReference type="ARBA" id="ARBA00004245"/>
    </source>
</evidence>
<sequence length="250" mass="29131">MRRSCSNLSAKKTSQNKNIVSTFVEYSNSELVFKKEKVLFFDIPIDSKQRKITRPIPFSFENRDKLKEQFKLKQSQLDKDSNKTTENQQNKQDTSKTKLCLPACSSTKKITNIRVQEKKLSILDEKSTKQKNEQSDIDATMTSEINLDQTGNIKPKSMTIGMNSYKRGKQRHEFDEKIKQKLAMQEKQREKEKAAQLAKEKLEVAMLRKQTVVKAKPMPVFKPLYRIKSTKPLTEPQSPDWMYKNKKKTS</sequence>
<evidence type="ECO:0000256" key="5">
    <source>
        <dbReference type="SAM" id="MobiDB-lite"/>
    </source>
</evidence>
<dbReference type="Pfam" id="PF06886">
    <property type="entry name" value="TPX2"/>
    <property type="match status" value="1"/>
</dbReference>
<organism evidence="7 8">
    <name type="scientific">Polistes dominula</name>
    <name type="common">European paper wasp</name>
    <name type="synonym">Vespa dominula</name>
    <dbReference type="NCBI Taxonomy" id="743375"/>
    <lineage>
        <taxon>Eukaryota</taxon>
        <taxon>Metazoa</taxon>
        <taxon>Ecdysozoa</taxon>
        <taxon>Arthropoda</taxon>
        <taxon>Hexapoda</taxon>
        <taxon>Insecta</taxon>
        <taxon>Pterygota</taxon>
        <taxon>Neoptera</taxon>
        <taxon>Endopterygota</taxon>
        <taxon>Hymenoptera</taxon>
        <taxon>Apocrita</taxon>
        <taxon>Aculeata</taxon>
        <taxon>Vespoidea</taxon>
        <taxon>Vespidae</taxon>
        <taxon>Polistinae</taxon>
        <taxon>Polistini</taxon>
        <taxon>Polistes</taxon>
    </lineage>
</organism>
<feature type="compositionally biased region" description="Basic and acidic residues" evidence="5">
    <location>
        <begin position="74"/>
        <end position="83"/>
    </location>
</feature>
<gene>
    <name evidence="8" type="primary">LOC107065313</name>
</gene>
<evidence type="ECO:0000313" key="7">
    <source>
        <dbReference type="Proteomes" id="UP000694924"/>
    </source>
</evidence>
<feature type="domain" description="TPX2 C-terminal" evidence="6">
    <location>
        <begin position="163"/>
        <end position="234"/>
    </location>
</feature>
<keyword evidence="7" id="KW-1185">Reference proteome</keyword>
<keyword evidence="3" id="KW-0963">Cytoplasm</keyword>
<protein>
    <submittedName>
        <fullName evidence="8">Targeting protein for Xklp2 homolog</fullName>
    </submittedName>
</protein>
<proteinExistence type="inferred from homology"/>
<dbReference type="RefSeq" id="XP_015174387.1">
    <property type="nucleotide sequence ID" value="XM_015318901.1"/>
</dbReference>
<dbReference type="GeneID" id="107065313"/>
<feature type="region of interest" description="Disordered" evidence="5">
    <location>
        <begin position="229"/>
        <end position="250"/>
    </location>
</feature>
<comment type="subcellular location">
    <subcellularLocation>
        <location evidence="1">Cytoplasm</location>
        <location evidence="1">Cytoskeleton</location>
    </subcellularLocation>
</comment>
<evidence type="ECO:0000256" key="4">
    <source>
        <dbReference type="ARBA" id="ARBA00023212"/>
    </source>
</evidence>
<evidence type="ECO:0000256" key="3">
    <source>
        <dbReference type="ARBA" id="ARBA00022490"/>
    </source>
</evidence>
<feature type="region of interest" description="Disordered" evidence="5">
    <location>
        <begin position="74"/>
        <end position="96"/>
    </location>
</feature>
<dbReference type="InterPro" id="IPR027329">
    <property type="entry name" value="TPX2_C"/>
</dbReference>
<evidence type="ECO:0000313" key="8">
    <source>
        <dbReference type="RefSeq" id="XP_015174387.1"/>
    </source>
</evidence>
<evidence type="ECO:0000259" key="6">
    <source>
        <dbReference type="Pfam" id="PF06886"/>
    </source>
</evidence>
<comment type="similarity">
    <text evidence="2">Belongs to the TPX2 family.</text>
</comment>
<reference evidence="8" key="1">
    <citation type="submission" date="2025-08" db="UniProtKB">
        <authorList>
            <consortium name="RefSeq"/>
        </authorList>
    </citation>
    <scope>IDENTIFICATION</scope>
    <source>
        <tissue evidence="8">Whole body</tissue>
    </source>
</reference>